<sequence>MNEYEPSVAHKRVVLTQGIRDAVLSRPERTRWILPGSMWLRIPALLLLTALTIGFTAGTIAIPLNGYHDHGDINVTLAWLLGVAQALPLIFAPVRPVLAWRISATGFVIGAVAFHGKYFWPWPVTAWLAFMLILFFVAAGSERQTTAGVGAVTVLVVLAPASLYAMPGWFGLILTGLVVVALTFGDAVGGRSAAERSLREQEELRKQDLAKQAVLEERARIARELHDVVAHHMSVIAMQAEAAPYKIPDLPDAALQTFVVVRDAARDALTETRRVVGLLRSDDEGAERAPQPGLDRVEDLLAGARRSGLAVGLVIVGVPREVSAGVDLSAYRIVQESLSNAARYAPGSRVQVEIRYDGDLLKVTVVDDGARTTPDESHGGGHGLVGMHERVAMLGGSLDAGSLDGAGWRVAAELPYGDPAA</sequence>
<keyword evidence="6 12" id="KW-0418">Kinase</keyword>
<dbReference type="GO" id="GO:0046983">
    <property type="term" value="F:protein dimerization activity"/>
    <property type="evidence" value="ECO:0007669"/>
    <property type="project" value="InterPro"/>
</dbReference>
<evidence type="ECO:0000259" key="11">
    <source>
        <dbReference type="Pfam" id="PF07730"/>
    </source>
</evidence>
<evidence type="ECO:0000256" key="5">
    <source>
        <dbReference type="ARBA" id="ARBA00022741"/>
    </source>
</evidence>
<dbReference type="InterPro" id="IPR011712">
    <property type="entry name" value="Sig_transdc_His_kin_sub3_dim/P"/>
</dbReference>
<feature type="domain" description="Signal transduction histidine kinase subgroup 3 dimerisation and phosphoacceptor" evidence="11">
    <location>
        <begin position="217"/>
        <end position="283"/>
    </location>
</feature>
<keyword evidence="3" id="KW-0597">Phosphoprotein</keyword>
<feature type="transmembrane region" description="Helical" evidence="9">
    <location>
        <begin position="120"/>
        <end position="139"/>
    </location>
</feature>
<dbReference type="GO" id="GO:0000155">
    <property type="term" value="F:phosphorelay sensor kinase activity"/>
    <property type="evidence" value="ECO:0007669"/>
    <property type="project" value="InterPro"/>
</dbReference>
<dbReference type="RefSeq" id="WP_208260758.1">
    <property type="nucleotide sequence ID" value="NZ_JAGEOJ010000017.1"/>
</dbReference>
<dbReference type="GO" id="GO:0016020">
    <property type="term" value="C:membrane"/>
    <property type="evidence" value="ECO:0007669"/>
    <property type="project" value="InterPro"/>
</dbReference>
<evidence type="ECO:0000256" key="2">
    <source>
        <dbReference type="ARBA" id="ARBA00012438"/>
    </source>
</evidence>
<feature type="domain" description="Histidine kinase/HSP90-like ATPase" evidence="10">
    <location>
        <begin position="328"/>
        <end position="416"/>
    </location>
</feature>
<accession>A0A939T4M9</accession>
<dbReference type="GO" id="GO:0005524">
    <property type="term" value="F:ATP binding"/>
    <property type="evidence" value="ECO:0007669"/>
    <property type="project" value="UniProtKB-KW"/>
</dbReference>
<reference evidence="12" key="1">
    <citation type="submission" date="2021-03" db="EMBL/GenBank/DDBJ databases">
        <authorList>
            <person name="Kanchanasin P."/>
            <person name="Saeng-In P."/>
            <person name="Phongsopitanun W."/>
            <person name="Yuki M."/>
            <person name="Kudo T."/>
            <person name="Ohkuma M."/>
            <person name="Tanasupawat S."/>
        </authorList>
    </citation>
    <scope>NUCLEOTIDE SEQUENCE</scope>
    <source>
        <strain evidence="12">GKU 128</strain>
    </source>
</reference>
<dbReference type="PANTHER" id="PTHR24421">
    <property type="entry name" value="NITRATE/NITRITE SENSOR PROTEIN NARX-RELATED"/>
    <property type="match status" value="1"/>
</dbReference>
<gene>
    <name evidence="12" type="ORF">J4573_36985</name>
</gene>
<dbReference type="InterPro" id="IPR050482">
    <property type="entry name" value="Sensor_HK_TwoCompSys"/>
</dbReference>
<keyword evidence="7" id="KW-0067">ATP-binding</keyword>
<evidence type="ECO:0000256" key="9">
    <source>
        <dbReference type="SAM" id="Phobius"/>
    </source>
</evidence>
<dbReference type="InterPro" id="IPR036890">
    <property type="entry name" value="HATPase_C_sf"/>
</dbReference>
<evidence type="ECO:0000256" key="8">
    <source>
        <dbReference type="ARBA" id="ARBA00023012"/>
    </source>
</evidence>
<protein>
    <recommendedName>
        <fullName evidence="2">histidine kinase</fullName>
        <ecNumber evidence="2">2.7.13.3</ecNumber>
    </recommendedName>
</protein>
<feature type="transmembrane region" description="Helical" evidence="9">
    <location>
        <begin position="73"/>
        <end position="91"/>
    </location>
</feature>
<evidence type="ECO:0000256" key="7">
    <source>
        <dbReference type="ARBA" id="ARBA00022840"/>
    </source>
</evidence>
<organism evidence="12 13">
    <name type="scientific">Actinomadura barringtoniae</name>
    <dbReference type="NCBI Taxonomy" id="1427535"/>
    <lineage>
        <taxon>Bacteria</taxon>
        <taxon>Bacillati</taxon>
        <taxon>Actinomycetota</taxon>
        <taxon>Actinomycetes</taxon>
        <taxon>Streptosporangiales</taxon>
        <taxon>Thermomonosporaceae</taxon>
        <taxon>Actinomadura</taxon>
    </lineage>
</organism>
<dbReference type="PANTHER" id="PTHR24421:SF10">
    <property type="entry name" value="NITRATE_NITRITE SENSOR PROTEIN NARQ"/>
    <property type="match status" value="1"/>
</dbReference>
<dbReference type="EMBL" id="JAGEOJ010000017">
    <property type="protein sequence ID" value="MBO2452736.1"/>
    <property type="molecule type" value="Genomic_DNA"/>
</dbReference>
<dbReference type="Gene3D" id="3.30.565.10">
    <property type="entry name" value="Histidine kinase-like ATPase, C-terminal domain"/>
    <property type="match status" value="1"/>
</dbReference>
<keyword evidence="9" id="KW-0812">Transmembrane</keyword>
<dbReference type="Proteomes" id="UP000669179">
    <property type="component" value="Unassembled WGS sequence"/>
</dbReference>
<evidence type="ECO:0000313" key="13">
    <source>
        <dbReference type="Proteomes" id="UP000669179"/>
    </source>
</evidence>
<comment type="caution">
    <text evidence="12">The sequence shown here is derived from an EMBL/GenBank/DDBJ whole genome shotgun (WGS) entry which is preliminary data.</text>
</comment>
<keyword evidence="8" id="KW-0902">Two-component regulatory system</keyword>
<dbReference type="Pfam" id="PF02518">
    <property type="entry name" value="HATPase_c"/>
    <property type="match status" value="1"/>
</dbReference>
<evidence type="ECO:0000256" key="6">
    <source>
        <dbReference type="ARBA" id="ARBA00022777"/>
    </source>
</evidence>
<keyword evidence="4" id="KW-0808">Transferase</keyword>
<feature type="transmembrane region" description="Helical" evidence="9">
    <location>
        <begin position="39"/>
        <end position="61"/>
    </location>
</feature>
<keyword evidence="13" id="KW-1185">Reference proteome</keyword>
<dbReference type="CDD" id="cd16917">
    <property type="entry name" value="HATPase_UhpB-NarQ-NarX-like"/>
    <property type="match status" value="1"/>
</dbReference>
<keyword evidence="5" id="KW-0547">Nucleotide-binding</keyword>
<evidence type="ECO:0000256" key="3">
    <source>
        <dbReference type="ARBA" id="ARBA00022553"/>
    </source>
</evidence>
<dbReference type="Gene3D" id="1.20.5.1930">
    <property type="match status" value="1"/>
</dbReference>
<proteinExistence type="predicted"/>
<feature type="transmembrane region" description="Helical" evidence="9">
    <location>
        <begin position="146"/>
        <end position="163"/>
    </location>
</feature>
<evidence type="ECO:0000256" key="4">
    <source>
        <dbReference type="ARBA" id="ARBA00022679"/>
    </source>
</evidence>
<dbReference type="AlphaFoldDB" id="A0A939T4M9"/>
<evidence type="ECO:0000259" key="10">
    <source>
        <dbReference type="Pfam" id="PF02518"/>
    </source>
</evidence>
<evidence type="ECO:0000256" key="1">
    <source>
        <dbReference type="ARBA" id="ARBA00000085"/>
    </source>
</evidence>
<evidence type="ECO:0000313" key="12">
    <source>
        <dbReference type="EMBL" id="MBO2452736.1"/>
    </source>
</evidence>
<dbReference type="InterPro" id="IPR003594">
    <property type="entry name" value="HATPase_dom"/>
</dbReference>
<name>A0A939T4M9_9ACTN</name>
<dbReference type="SUPFAM" id="SSF55874">
    <property type="entry name" value="ATPase domain of HSP90 chaperone/DNA topoisomerase II/histidine kinase"/>
    <property type="match status" value="1"/>
</dbReference>
<keyword evidence="9" id="KW-1133">Transmembrane helix</keyword>
<dbReference type="EC" id="2.7.13.3" evidence="2"/>
<dbReference type="Pfam" id="PF07730">
    <property type="entry name" value="HisKA_3"/>
    <property type="match status" value="1"/>
</dbReference>
<comment type="catalytic activity">
    <reaction evidence="1">
        <text>ATP + protein L-histidine = ADP + protein N-phospho-L-histidine.</text>
        <dbReference type="EC" id="2.7.13.3"/>
    </reaction>
</comment>
<keyword evidence="9" id="KW-0472">Membrane</keyword>